<accession>A0ABQ6ZDL3</accession>
<dbReference type="Proteomes" id="UP000781710">
    <property type="component" value="Unassembled WGS sequence"/>
</dbReference>
<reference evidence="2 3" key="1">
    <citation type="submission" date="2017-10" db="EMBL/GenBank/DDBJ databases">
        <title>Whole genome sequencing of members of genus Pseudoxanthomonas.</title>
        <authorList>
            <person name="Kumar S."/>
            <person name="Bansal K."/>
            <person name="Kaur A."/>
            <person name="Patil P."/>
            <person name="Sharma S."/>
            <person name="Patil P.B."/>
        </authorList>
    </citation>
    <scope>NUCLEOTIDE SEQUENCE [LARGE SCALE GENOMIC DNA]</scope>
    <source>
        <strain evidence="2 3">DSM 17109</strain>
    </source>
</reference>
<proteinExistence type="predicted"/>
<evidence type="ECO:0000313" key="2">
    <source>
        <dbReference type="EMBL" id="KAF1723361.1"/>
    </source>
</evidence>
<name>A0ABQ6ZDL3_9GAMM</name>
<feature type="region of interest" description="Disordered" evidence="1">
    <location>
        <begin position="39"/>
        <end position="69"/>
    </location>
</feature>
<sequence length="250" mass="27148">MTVMVAAAPVVQAQQDERSYIIISAPSCSADRLDLCSSPQDKARAEAERRARDEKAAEARRAQARRDTMINEEMARLGMAPHRRAEAERLTDMRLAAEKARGGAKPPDPAASGQPDDAATAGRKRREALEAERAERERAEAEAKKKREDDLRKHLAAERAGIRLRALKCGGQDTVTGTRPAVSPRIANCISVQYEARCPGVPQGQGINMVFANFVGGNSCYGDTQKLNPPLACKPETAIVDVRSVTVCGW</sequence>
<dbReference type="RefSeq" id="WP_162338931.1">
    <property type="nucleotide sequence ID" value="NZ_JBHSRQ010000030.1"/>
</dbReference>
<evidence type="ECO:0000256" key="1">
    <source>
        <dbReference type="SAM" id="MobiDB-lite"/>
    </source>
</evidence>
<evidence type="ECO:0000313" key="3">
    <source>
        <dbReference type="Proteomes" id="UP000781710"/>
    </source>
</evidence>
<feature type="compositionally biased region" description="Basic and acidic residues" evidence="1">
    <location>
        <begin position="127"/>
        <end position="151"/>
    </location>
</feature>
<keyword evidence="3" id="KW-1185">Reference proteome</keyword>
<comment type="caution">
    <text evidence="2">The sequence shown here is derived from an EMBL/GenBank/DDBJ whole genome shotgun (WGS) entry which is preliminary data.</text>
</comment>
<protein>
    <submittedName>
        <fullName evidence="2">Uncharacterized protein</fullName>
    </submittedName>
</protein>
<feature type="compositionally biased region" description="Basic and acidic residues" evidence="1">
    <location>
        <begin position="41"/>
        <end position="69"/>
    </location>
</feature>
<organism evidence="2 3">
    <name type="scientific">Pseudoxanthomonas japonensis</name>
    <dbReference type="NCBI Taxonomy" id="69284"/>
    <lineage>
        <taxon>Bacteria</taxon>
        <taxon>Pseudomonadati</taxon>
        <taxon>Pseudomonadota</taxon>
        <taxon>Gammaproteobacteria</taxon>
        <taxon>Lysobacterales</taxon>
        <taxon>Lysobacteraceae</taxon>
        <taxon>Pseudoxanthomonas</taxon>
    </lineage>
</organism>
<gene>
    <name evidence="2" type="ORF">CSC78_16340</name>
</gene>
<feature type="region of interest" description="Disordered" evidence="1">
    <location>
        <begin position="98"/>
        <end position="151"/>
    </location>
</feature>
<dbReference type="EMBL" id="PDWW01000029">
    <property type="protein sequence ID" value="KAF1723361.1"/>
    <property type="molecule type" value="Genomic_DNA"/>
</dbReference>